<keyword evidence="1" id="KW-0175">Coiled coil</keyword>
<dbReference type="InterPro" id="IPR036785">
    <property type="entry name" value="YkyA-like_sf"/>
</dbReference>
<reference evidence="2 5" key="2">
    <citation type="submission" date="2019-07" db="EMBL/GenBank/DDBJ databases">
        <title>Whole genome shotgun sequence of Staphylococcus arlettae NBRC 109765.</title>
        <authorList>
            <person name="Hosoyama A."/>
            <person name="Uohara A."/>
            <person name="Ohji S."/>
            <person name="Ichikawa N."/>
        </authorList>
    </citation>
    <scope>NUCLEOTIDE SEQUENCE [LARGE SCALE GENOMIC DNA]</scope>
    <source>
        <strain evidence="2 5">NBRC 109765</strain>
    </source>
</reference>
<organism evidence="3 4">
    <name type="scientific">Staphylococcus arlettae</name>
    <dbReference type="NCBI Taxonomy" id="29378"/>
    <lineage>
        <taxon>Bacteria</taxon>
        <taxon>Bacillati</taxon>
        <taxon>Bacillota</taxon>
        <taxon>Bacilli</taxon>
        <taxon>Bacillales</taxon>
        <taxon>Staphylococcaceae</taxon>
        <taxon>Staphylococcus</taxon>
    </lineage>
</organism>
<name>A0A2T7BRZ6_9STAP</name>
<dbReference type="Gene3D" id="1.20.120.570">
    <property type="entry name" value="YkyA-like"/>
    <property type="match status" value="1"/>
</dbReference>
<keyword evidence="5" id="KW-1185">Reference proteome</keyword>
<evidence type="ECO:0000313" key="4">
    <source>
        <dbReference type="Proteomes" id="UP000254956"/>
    </source>
</evidence>
<evidence type="ECO:0000313" key="3">
    <source>
        <dbReference type="EMBL" id="SUJ21255.1"/>
    </source>
</evidence>
<dbReference type="Pfam" id="PF10368">
    <property type="entry name" value="YkyA"/>
    <property type="match status" value="1"/>
</dbReference>
<protein>
    <submittedName>
        <fullName evidence="2">Cell-wall-binding lipoprotein</fullName>
    </submittedName>
    <submittedName>
        <fullName evidence="3">Putative lipoprotein</fullName>
    </submittedName>
</protein>
<proteinExistence type="predicted"/>
<feature type="coiled-coil region" evidence="1">
    <location>
        <begin position="44"/>
        <end position="137"/>
    </location>
</feature>
<dbReference type="STRING" id="1212545.SARL_10716"/>
<dbReference type="OrthoDB" id="2414178at2"/>
<evidence type="ECO:0000256" key="1">
    <source>
        <dbReference type="SAM" id="Coils"/>
    </source>
</evidence>
<dbReference type="AlphaFoldDB" id="A0A2T7BRZ6"/>
<dbReference type="GeneID" id="97288168"/>
<evidence type="ECO:0000313" key="5">
    <source>
        <dbReference type="Proteomes" id="UP000321598"/>
    </source>
</evidence>
<evidence type="ECO:0000313" key="2">
    <source>
        <dbReference type="EMBL" id="GEQ00616.1"/>
    </source>
</evidence>
<dbReference type="PROSITE" id="PS51257">
    <property type="entry name" value="PROKAR_LIPOPROTEIN"/>
    <property type="match status" value="1"/>
</dbReference>
<dbReference type="InterPro" id="IPR019454">
    <property type="entry name" value="Lipoprot_YkyA-like"/>
</dbReference>
<dbReference type="RefSeq" id="WP_002510838.1">
    <property type="nucleotide sequence ID" value="NZ_AP019698.1"/>
</dbReference>
<sequence length="208" mass="24008">MKFKHGIVVTLASAVFLAGCTTDKGEMKNYNEQIQKAFDEEKSISSTGKKLNELEQQKQKLVKDINGNDEQKVNKTASKILDNVKERKSTFKKEVEAINKSEEDYKKAGKHIENIGNNKKQEEVQQLDDALKAKYQAHEKYAEAYNNVLDKEEDMFKYMSGDQIEQSKIDEKSKEVSKSYKEMDKQFKAYSKAMKKVDEEKKDVDNLI</sequence>
<dbReference type="Proteomes" id="UP000321598">
    <property type="component" value="Unassembled WGS sequence"/>
</dbReference>
<reference evidence="3 4" key="1">
    <citation type="submission" date="2018-06" db="EMBL/GenBank/DDBJ databases">
        <authorList>
            <consortium name="Pathogen Informatics"/>
            <person name="Doyle S."/>
        </authorList>
    </citation>
    <scope>NUCLEOTIDE SEQUENCE [LARGE SCALE GENOMIC DNA]</scope>
    <source>
        <strain evidence="3 4">NCTC12413</strain>
    </source>
</reference>
<dbReference type="SUPFAM" id="SSF140423">
    <property type="entry name" value="MW0975(SA0943)-like"/>
    <property type="match status" value="1"/>
</dbReference>
<dbReference type="EMBL" id="BKAV01000018">
    <property type="protein sequence ID" value="GEQ00616.1"/>
    <property type="molecule type" value="Genomic_DNA"/>
</dbReference>
<dbReference type="Proteomes" id="UP000254956">
    <property type="component" value="Unassembled WGS sequence"/>
</dbReference>
<dbReference type="EMBL" id="UGZE01000001">
    <property type="protein sequence ID" value="SUJ21255.1"/>
    <property type="molecule type" value="Genomic_DNA"/>
</dbReference>
<keyword evidence="3" id="KW-0449">Lipoprotein</keyword>
<accession>A0A2T7BRZ6</accession>
<gene>
    <name evidence="3" type="ORF">NCTC12413_01857</name>
    <name evidence="2" type="ORF">SAR03_16530</name>
</gene>